<reference evidence="3 4" key="1">
    <citation type="submission" date="2018-11" db="EMBL/GenBank/DDBJ databases">
        <authorList>
            <consortium name="Pathogen Informatics"/>
        </authorList>
    </citation>
    <scope>NUCLEOTIDE SEQUENCE [LARGE SCALE GENOMIC DNA]</scope>
</reference>
<feature type="domain" description="DNA helicase Pif1-like DEAD-box helicase" evidence="2">
    <location>
        <begin position="34"/>
        <end position="165"/>
    </location>
</feature>
<organism evidence="3 4">
    <name type="scientific">Cylicostephanus goldi</name>
    <name type="common">Nematode worm</name>
    <dbReference type="NCBI Taxonomy" id="71465"/>
    <lineage>
        <taxon>Eukaryota</taxon>
        <taxon>Metazoa</taxon>
        <taxon>Ecdysozoa</taxon>
        <taxon>Nematoda</taxon>
        <taxon>Chromadorea</taxon>
        <taxon>Rhabditida</taxon>
        <taxon>Rhabditina</taxon>
        <taxon>Rhabditomorpha</taxon>
        <taxon>Strongyloidea</taxon>
        <taxon>Strongylidae</taxon>
        <taxon>Cylicostephanus</taxon>
    </lineage>
</organism>
<dbReference type="GO" id="GO:0006281">
    <property type="term" value="P:DNA repair"/>
    <property type="evidence" value="ECO:0007669"/>
    <property type="project" value="UniProtKB-KW"/>
</dbReference>
<dbReference type="EC" id="5.6.2.3" evidence="1"/>
<dbReference type="Pfam" id="PF05970">
    <property type="entry name" value="PIF1"/>
    <property type="match status" value="1"/>
</dbReference>
<dbReference type="Gene3D" id="3.40.50.300">
    <property type="entry name" value="P-loop containing nucleotide triphosphate hydrolases"/>
    <property type="match status" value="1"/>
</dbReference>
<dbReference type="InterPro" id="IPR010285">
    <property type="entry name" value="DNA_helicase_pif1-like_DEAD"/>
</dbReference>
<dbReference type="GO" id="GO:0043139">
    <property type="term" value="F:5'-3' DNA helicase activity"/>
    <property type="evidence" value="ECO:0007669"/>
    <property type="project" value="UniProtKB-EC"/>
</dbReference>
<keyword evidence="1" id="KW-0547">Nucleotide-binding</keyword>
<gene>
    <name evidence="3" type="ORF">CGOC_LOCUS2138</name>
</gene>
<dbReference type="GO" id="GO:0000723">
    <property type="term" value="P:telomere maintenance"/>
    <property type="evidence" value="ECO:0007669"/>
    <property type="project" value="InterPro"/>
</dbReference>
<dbReference type="GO" id="GO:0006310">
    <property type="term" value="P:DNA recombination"/>
    <property type="evidence" value="ECO:0007669"/>
    <property type="project" value="UniProtKB-KW"/>
</dbReference>
<proteinExistence type="inferred from homology"/>
<dbReference type="EMBL" id="UYRV01004597">
    <property type="protein sequence ID" value="VDK51689.1"/>
    <property type="molecule type" value="Genomic_DNA"/>
</dbReference>
<protein>
    <recommendedName>
        <fullName evidence="1">ATP-dependent DNA helicase</fullName>
        <ecNumber evidence="1">5.6.2.3</ecNumber>
    </recommendedName>
</protein>
<keyword evidence="1" id="KW-0378">Hydrolase</keyword>
<evidence type="ECO:0000259" key="2">
    <source>
        <dbReference type="Pfam" id="PF05970"/>
    </source>
</evidence>
<comment type="catalytic activity">
    <reaction evidence="1">
        <text>ATP + H2O = ADP + phosphate + H(+)</text>
        <dbReference type="Rhea" id="RHEA:13065"/>
        <dbReference type="ChEBI" id="CHEBI:15377"/>
        <dbReference type="ChEBI" id="CHEBI:15378"/>
        <dbReference type="ChEBI" id="CHEBI:30616"/>
        <dbReference type="ChEBI" id="CHEBI:43474"/>
        <dbReference type="ChEBI" id="CHEBI:456216"/>
        <dbReference type="EC" id="5.6.2.3"/>
    </reaction>
</comment>
<keyword evidence="1" id="KW-0233">DNA recombination</keyword>
<sequence length="169" mass="18687">MDKLLEEHDDDCNPCVSSIDDNEGMSVGPVVYDLNKKQEEIVTRVTSAAKSGKTSKDRVFFVYRKAGCGETCTFNVLIHVLESSGFIIAVASTWKAVTLLKDGQNCQIGQIAKQDGQIRQLNSDSVANVDASVQGKMLRDIDVIVWDEISMQTRYAVECMDRLLCGCTR</sequence>
<dbReference type="AlphaFoldDB" id="A0A3P6QS22"/>
<dbReference type="OrthoDB" id="272985at2759"/>
<dbReference type="PANTHER" id="PTHR10492">
    <property type="match status" value="1"/>
</dbReference>
<dbReference type="PANTHER" id="PTHR10492:SF57">
    <property type="entry name" value="ATP-DEPENDENT DNA HELICASE"/>
    <property type="match status" value="1"/>
</dbReference>
<evidence type="ECO:0000256" key="1">
    <source>
        <dbReference type="RuleBase" id="RU363044"/>
    </source>
</evidence>
<dbReference type="GO" id="GO:0005524">
    <property type="term" value="F:ATP binding"/>
    <property type="evidence" value="ECO:0007669"/>
    <property type="project" value="UniProtKB-KW"/>
</dbReference>
<evidence type="ECO:0000313" key="4">
    <source>
        <dbReference type="Proteomes" id="UP000271889"/>
    </source>
</evidence>
<keyword evidence="1" id="KW-0234">DNA repair</keyword>
<keyword evidence="1" id="KW-0067">ATP-binding</keyword>
<name>A0A3P6QS22_CYLGO</name>
<accession>A0A3P6QS22</accession>
<keyword evidence="1" id="KW-0347">Helicase</keyword>
<dbReference type="InterPro" id="IPR027417">
    <property type="entry name" value="P-loop_NTPase"/>
</dbReference>
<evidence type="ECO:0000313" key="3">
    <source>
        <dbReference type="EMBL" id="VDK51689.1"/>
    </source>
</evidence>
<comment type="similarity">
    <text evidence="1">Belongs to the helicase family.</text>
</comment>
<dbReference type="Proteomes" id="UP000271889">
    <property type="component" value="Unassembled WGS sequence"/>
</dbReference>
<keyword evidence="1" id="KW-0227">DNA damage</keyword>
<dbReference type="GO" id="GO:0016887">
    <property type="term" value="F:ATP hydrolysis activity"/>
    <property type="evidence" value="ECO:0007669"/>
    <property type="project" value="RHEA"/>
</dbReference>
<comment type="cofactor">
    <cofactor evidence="1">
        <name>Mg(2+)</name>
        <dbReference type="ChEBI" id="CHEBI:18420"/>
    </cofactor>
</comment>
<keyword evidence="4" id="KW-1185">Reference proteome</keyword>